<keyword evidence="3" id="KW-1185">Reference proteome</keyword>
<organism evidence="2 3">
    <name type="scientific">Fibroporia radiculosa</name>
    <dbReference type="NCBI Taxonomy" id="599839"/>
    <lineage>
        <taxon>Eukaryota</taxon>
        <taxon>Fungi</taxon>
        <taxon>Dikarya</taxon>
        <taxon>Basidiomycota</taxon>
        <taxon>Agaricomycotina</taxon>
        <taxon>Agaricomycetes</taxon>
        <taxon>Polyporales</taxon>
        <taxon>Fibroporiaceae</taxon>
        <taxon>Fibroporia</taxon>
    </lineage>
</organism>
<gene>
    <name evidence="2" type="ORF">FIBRA_05668</name>
</gene>
<dbReference type="EMBL" id="HE797116">
    <property type="protein sequence ID" value="CCM03534.1"/>
    <property type="molecule type" value="Genomic_DNA"/>
</dbReference>
<protein>
    <submittedName>
        <fullName evidence="2">Uncharacterized protein</fullName>
    </submittedName>
</protein>
<proteinExistence type="predicted"/>
<evidence type="ECO:0000256" key="1">
    <source>
        <dbReference type="SAM" id="MobiDB-lite"/>
    </source>
</evidence>
<reference evidence="2 3" key="1">
    <citation type="journal article" date="2012" name="Appl. Environ. Microbiol.">
        <title>Short-read sequencing for genomic analysis of the brown rot fungus Fibroporia radiculosa.</title>
        <authorList>
            <person name="Tang J.D."/>
            <person name="Perkins A.D."/>
            <person name="Sonstegard T.S."/>
            <person name="Schroeder S.G."/>
            <person name="Burgess S.C."/>
            <person name="Diehl S.V."/>
        </authorList>
    </citation>
    <scope>NUCLEOTIDE SEQUENCE [LARGE SCALE GENOMIC DNA]</scope>
    <source>
        <strain evidence="2 3">TFFH 294</strain>
    </source>
</reference>
<dbReference type="GeneID" id="24098445"/>
<dbReference type="HOGENOM" id="CLU_083670_0_0_1"/>
<accession>J4H3N1</accession>
<dbReference type="AlphaFoldDB" id="J4H3N1"/>
<dbReference type="RefSeq" id="XP_012182817.1">
    <property type="nucleotide sequence ID" value="XM_012327427.1"/>
</dbReference>
<evidence type="ECO:0000313" key="2">
    <source>
        <dbReference type="EMBL" id="CCM03534.1"/>
    </source>
</evidence>
<dbReference type="Proteomes" id="UP000006352">
    <property type="component" value="Unassembled WGS sequence"/>
</dbReference>
<feature type="region of interest" description="Disordered" evidence="1">
    <location>
        <begin position="154"/>
        <end position="200"/>
    </location>
</feature>
<dbReference type="InParanoid" id="J4H3N1"/>
<dbReference type="STRING" id="599839.J4H3N1"/>
<sequence length="200" mass="22111">MTTPNRPRSLSMTDALRARANGPPEQAFADMLNGLYSERRATTDFANSLPKLTETDLEALGQTAEEETALAMDSPAHPLEELGVTRLSQTCGHVFCRKDSTGQLDDAFDLTDEFATAPIDIETFLQSLEMPANMPSIVRAFVGALARTAPSAEVMSEARLRSSAPRREETTEAREEGDEHEHEHEHEHETDSHDYSGMYS</sequence>
<evidence type="ECO:0000313" key="3">
    <source>
        <dbReference type="Proteomes" id="UP000006352"/>
    </source>
</evidence>
<name>J4H3N1_9APHY</name>
<dbReference type="OrthoDB" id="8062037at2759"/>
<feature type="compositionally biased region" description="Basic and acidic residues" evidence="1">
    <location>
        <begin position="156"/>
        <end position="194"/>
    </location>
</feature>